<keyword evidence="2" id="KW-1185">Reference proteome</keyword>
<dbReference type="HOGENOM" id="CLU_2700229_0_0_5"/>
<sequence length="73" mass="8456">MLDANGHRGVPRRFAFLQVADDETVTGEIRRTLQTAFKLSIDILEFERYGFFTPALKTLSEHPEFRALHSMMQ</sequence>
<dbReference type="Proteomes" id="UP000018780">
    <property type="component" value="Chromosome"/>
</dbReference>
<dbReference type="AlphaFoldDB" id="V9VW78"/>
<dbReference type="KEGG" id="lmd:METH_08690"/>
<dbReference type="RefSeq" id="WP_024089998.1">
    <property type="nucleotide sequence ID" value="NC_023135.1"/>
</dbReference>
<dbReference type="EMBL" id="CP006773">
    <property type="protein sequence ID" value="AHD03016.1"/>
    <property type="molecule type" value="Genomic_DNA"/>
</dbReference>
<gene>
    <name evidence="1" type="ORF">METH_08690</name>
</gene>
<dbReference type="PATRIC" id="fig|999552.6.peg.1740"/>
<proteinExistence type="predicted"/>
<protein>
    <submittedName>
        <fullName evidence="1">Uncharacterized protein</fullName>
    </submittedName>
</protein>
<evidence type="ECO:0000313" key="2">
    <source>
        <dbReference type="Proteomes" id="UP000018780"/>
    </source>
</evidence>
<evidence type="ECO:0000313" key="1">
    <source>
        <dbReference type="EMBL" id="AHD03016.1"/>
    </source>
</evidence>
<organism evidence="1 2">
    <name type="scientific">Leisingera methylohalidivorans DSM 14336</name>
    <dbReference type="NCBI Taxonomy" id="999552"/>
    <lineage>
        <taxon>Bacteria</taxon>
        <taxon>Pseudomonadati</taxon>
        <taxon>Pseudomonadota</taxon>
        <taxon>Alphaproteobacteria</taxon>
        <taxon>Rhodobacterales</taxon>
        <taxon>Roseobacteraceae</taxon>
        <taxon>Leisingera</taxon>
    </lineage>
</organism>
<dbReference type="STRING" id="999552.METH_08690"/>
<accession>V9VW78</accession>
<reference evidence="1 2" key="1">
    <citation type="submission" date="2013-09" db="EMBL/GenBank/DDBJ databases">
        <authorList>
            <consortium name="DOE Joint Genome Institute"/>
            <person name="Klenk H.-P."/>
            <person name="Huntemann M."/>
            <person name="Han J."/>
            <person name="Chen A."/>
            <person name="Kyrpides N."/>
            <person name="Mavromatis K."/>
            <person name="Markowitz V."/>
            <person name="Palaniappan K."/>
            <person name="Ivanova N."/>
            <person name="Schaumberg A."/>
            <person name="Pati A."/>
            <person name="Liolios K."/>
            <person name="Nordberg H.P."/>
            <person name="Cantor M.N."/>
            <person name="Hua S.X."/>
            <person name="Woyke T."/>
        </authorList>
    </citation>
    <scope>NUCLEOTIDE SEQUENCE [LARGE SCALE GENOMIC DNA]</scope>
    <source>
        <strain evidence="1 2">DSM 14336</strain>
    </source>
</reference>
<name>V9VW78_9RHOB</name>